<evidence type="ECO:0000313" key="5">
    <source>
        <dbReference type="Proteomes" id="UP000198406"/>
    </source>
</evidence>
<dbReference type="InterPro" id="IPR011032">
    <property type="entry name" value="GroES-like_sf"/>
</dbReference>
<dbReference type="InterPro" id="IPR013154">
    <property type="entry name" value="ADH-like_N"/>
</dbReference>
<gene>
    <name evidence="4" type="ORF">FisN_1Hh660</name>
</gene>
<dbReference type="GO" id="GO:0035925">
    <property type="term" value="F:mRNA 3'-UTR AU-rich region binding"/>
    <property type="evidence" value="ECO:0007669"/>
    <property type="project" value="TreeGrafter"/>
</dbReference>
<sequence length="371" mass="40376">MGKKILGQDTAILMAMGANLLSWFVRMFAPSLLPALVPKLPQEQTEGPVSDNTKCVVIARPGGVEQLRIITLKPGYCTTGYNVSPREGAFAHIKDLPSDCVIVRIDSFSVNYADICIRWGLYESANQYVGYPIVPGFDIAGVVEHVGADVRQFRVGDRVFGCTLFGAYSSRVMVPALHLRRVPDGWSTSQASAIPTVALTSLYSLFLAGHFPIPSKFNNKGILIHSAAGGVGSMLIQMSKLLGLSPVVGVVGRSAKVEEAKRLGCDVVIDKSATRNMWNEIAAASPSGYAAVMDSSGVDTLQQSYDHLAMTGRLIVFGFHTNLPMGRDMLSPWQWLKMAYKMTNMPKLDPMEMGAVNKALGWKKGNYRVRE</sequence>
<dbReference type="InParanoid" id="A0A1Z5KR22"/>
<dbReference type="InterPro" id="IPR020843">
    <property type="entry name" value="ER"/>
</dbReference>
<dbReference type="GO" id="GO:0008270">
    <property type="term" value="F:zinc ion binding"/>
    <property type="evidence" value="ECO:0007669"/>
    <property type="project" value="InterPro"/>
</dbReference>
<dbReference type="EMBL" id="BDSP01000277">
    <property type="protein sequence ID" value="GAX28552.1"/>
    <property type="molecule type" value="Genomic_DNA"/>
</dbReference>
<dbReference type="InterPro" id="IPR002364">
    <property type="entry name" value="Quin_OxRdtase/zeta-crystal_CS"/>
</dbReference>
<feature type="domain" description="Enoyl reductase (ER)" evidence="3">
    <location>
        <begin position="80"/>
        <end position="360"/>
    </location>
</feature>
<accession>A0A1Z5KR22</accession>
<dbReference type="PANTHER" id="PTHR48106">
    <property type="entry name" value="QUINONE OXIDOREDUCTASE PIG3-RELATED"/>
    <property type="match status" value="1"/>
</dbReference>
<dbReference type="PANTHER" id="PTHR48106:SF13">
    <property type="entry name" value="QUINONE OXIDOREDUCTASE-RELATED"/>
    <property type="match status" value="1"/>
</dbReference>
<dbReference type="InterPro" id="IPR036291">
    <property type="entry name" value="NAD(P)-bd_dom_sf"/>
</dbReference>
<dbReference type="PROSITE" id="PS01162">
    <property type="entry name" value="QOR_ZETA_CRYSTAL"/>
    <property type="match status" value="1"/>
</dbReference>
<dbReference type="GO" id="GO:0070402">
    <property type="term" value="F:NADPH binding"/>
    <property type="evidence" value="ECO:0007669"/>
    <property type="project" value="TreeGrafter"/>
</dbReference>
<dbReference type="InterPro" id="IPR013149">
    <property type="entry name" value="ADH-like_C"/>
</dbReference>
<dbReference type="AlphaFoldDB" id="A0A1Z5KR22"/>
<dbReference type="SUPFAM" id="SSF50129">
    <property type="entry name" value="GroES-like"/>
    <property type="match status" value="1"/>
</dbReference>
<keyword evidence="1" id="KW-0521">NADP</keyword>
<reference evidence="4 5" key="1">
    <citation type="journal article" date="2015" name="Plant Cell">
        <title>Oil accumulation by the oleaginous diatom Fistulifera solaris as revealed by the genome and transcriptome.</title>
        <authorList>
            <person name="Tanaka T."/>
            <person name="Maeda Y."/>
            <person name="Veluchamy A."/>
            <person name="Tanaka M."/>
            <person name="Abida H."/>
            <person name="Marechal E."/>
            <person name="Bowler C."/>
            <person name="Muto M."/>
            <person name="Sunaga Y."/>
            <person name="Tanaka M."/>
            <person name="Yoshino T."/>
            <person name="Taniguchi T."/>
            <person name="Fukuda Y."/>
            <person name="Nemoto M."/>
            <person name="Matsumoto M."/>
            <person name="Wong P.S."/>
            <person name="Aburatani S."/>
            <person name="Fujibuchi W."/>
        </authorList>
    </citation>
    <scope>NUCLEOTIDE SEQUENCE [LARGE SCALE GENOMIC DNA]</scope>
    <source>
        <strain evidence="4 5">JPCC DA0580</strain>
    </source>
</reference>
<evidence type="ECO:0000313" key="4">
    <source>
        <dbReference type="EMBL" id="GAX28552.1"/>
    </source>
</evidence>
<dbReference type="SMART" id="SM00829">
    <property type="entry name" value="PKS_ER"/>
    <property type="match status" value="1"/>
</dbReference>
<evidence type="ECO:0000256" key="1">
    <source>
        <dbReference type="ARBA" id="ARBA00022857"/>
    </source>
</evidence>
<dbReference type="SUPFAM" id="SSF51735">
    <property type="entry name" value="NAD(P)-binding Rossmann-fold domains"/>
    <property type="match status" value="1"/>
</dbReference>
<protein>
    <recommendedName>
        <fullName evidence="3">Enoyl reductase (ER) domain-containing protein</fullName>
    </recommendedName>
</protein>
<dbReference type="OrthoDB" id="3509362at2759"/>
<keyword evidence="2" id="KW-0560">Oxidoreductase</keyword>
<dbReference type="GO" id="GO:0005829">
    <property type="term" value="C:cytosol"/>
    <property type="evidence" value="ECO:0007669"/>
    <property type="project" value="TreeGrafter"/>
</dbReference>
<name>A0A1Z5KR22_FISSO</name>
<comment type="caution">
    <text evidence="4">The sequence shown here is derived from an EMBL/GenBank/DDBJ whole genome shotgun (WGS) entry which is preliminary data.</text>
</comment>
<dbReference type="Pfam" id="PF00107">
    <property type="entry name" value="ADH_zinc_N"/>
    <property type="match status" value="1"/>
</dbReference>
<organism evidence="4 5">
    <name type="scientific">Fistulifera solaris</name>
    <name type="common">Oleaginous diatom</name>
    <dbReference type="NCBI Taxonomy" id="1519565"/>
    <lineage>
        <taxon>Eukaryota</taxon>
        <taxon>Sar</taxon>
        <taxon>Stramenopiles</taxon>
        <taxon>Ochrophyta</taxon>
        <taxon>Bacillariophyta</taxon>
        <taxon>Bacillariophyceae</taxon>
        <taxon>Bacillariophycidae</taxon>
        <taxon>Naviculales</taxon>
        <taxon>Naviculaceae</taxon>
        <taxon>Fistulifera</taxon>
    </lineage>
</organism>
<evidence type="ECO:0000259" key="3">
    <source>
        <dbReference type="SMART" id="SM00829"/>
    </source>
</evidence>
<dbReference type="Proteomes" id="UP000198406">
    <property type="component" value="Unassembled WGS sequence"/>
</dbReference>
<dbReference type="Gene3D" id="3.90.180.10">
    <property type="entry name" value="Medium-chain alcohol dehydrogenases, catalytic domain"/>
    <property type="match status" value="1"/>
</dbReference>
<evidence type="ECO:0000256" key="2">
    <source>
        <dbReference type="ARBA" id="ARBA00023002"/>
    </source>
</evidence>
<proteinExistence type="predicted"/>
<dbReference type="Pfam" id="PF08240">
    <property type="entry name" value="ADH_N"/>
    <property type="match status" value="1"/>
</dbReference>
<keyword evidence="5" id="KW-1185">Reference proteome</keyword>
<dbReference type="GO" id="GO:0003960">
    <property type="term" value="F:quinone reductase (NADPH) activity"/>
    <property type="evidence" value="ECO:0007669"/>
    <property type="project" value="TreeGrafter"/>
</dbReference>
<dbReference type="Gene3D" id="3.40.50.720">
    <property type="entry name" value="NAD(P)-binding Rossmann-like Domain"/>
    <property type="match status" value="1"/>
</dbReference>